<gene>
    <name evidence="6" type="ORF">PTE30175_00493</name>
</gene>
<dbReference type="AlphaFoldDB" id="A0A5E4S2V9"/>
<dbReference type="EMBL" id="CABPRZ010000002">
    <property type="protein sequence ID" value="VVD69511.1"/>
    <property type="molecule type" value="Genomic_DNA"/>
</dbReference>
<keyword evidence="4" id="KW-1133">Transmembrane helix</keyword>
<keyword evidence="7" id="KW-1185">Reference proteome</keyword>
<dbReference type="NCBIfam" id="TIGR00254">
    <property type="entry name" value="GGDEF"/>
    <property type="match status" value="1"/>
</dbReference>
<dbReference type="CDD" id="cd12914">
    <property type="entry name" value="PDC1_DGC_like"/>
    <property type="match status" value="1"/>
</dbReference>
<dbReference type="PANTHER" id="PTHR45138:SF9">
    <property type="entry name" value="DIGUANYLATE CYCLASE DGCM-RELATED"/>
    <property type="match status" value="1"/>
</dbReference>
<dbReference type="SUPFAM" id="SSF55073">
    <property type="entry name" value="Nucleotide cyclase"/>
    <property type="match status" value="1"/>
</dbReference>
<dbReference type="Proteomes" id="UP000414233">
    <property type="component" value="Unassembled WGS sequence"/>
</dbReference>
<dbReference type="EC" id="2.7.7.65" evidence="1"/>
<dbReference type="FunFam" id="3.30.70.270:FF:000001">
    <property type="entry name" value="Diguanylate cyclase domain protein"/>
    <property type="match status" value="1"/>
</dbReference>
<sequence>MTRFAGALLVRPALILISAITVALIVASLVAIVLYEMRQDAFARARDTVENLALILERDIERNIEIYELSMQAVTDGAKDPTVLQLPPRIRQRVLFDRSSNAQDLGSLFVTNAAGDVVFDSRAAPARKVNLSDLEYFRVQQGGDAGLFFSKPFLPRIDRPEPSIGLSQRLEDARGRFAGVVVGTLRLNYFRRLFDGVTVGAHGSITLVRTDGTVLMRRPYHEKEIGSSIAGVPSFKPLLQADKGCYIGKAALDGARRLYGFQHVGKYPLIVVVGLGAEDIYAEWQRRAWVIGIVVGVLDALGLLMAVAFAKQFRMRLEMQGQLQTLADTDSLTGLDSRRVLDTALDVEWRRARRHKQSLAVLMVDADNFKDFNDHYGHVAGDSALKTIAQCIFENIRRPGDIAGRYGGEEFCVLLPDTELAGAIHVAETIRLAVFAANQPHVGSSNGKLSVSIGVATFDGDAAFGVTAELLVHRADQRLYEAKAAGRNTVMPQKVRPQWAAPQGSSSRQAAGPMSPASLQVDGHAIDCPGETIVSRIVADR</sequence>
<dbReference type="SMART" id="SM00267">
    <property type="entry name" value="GGDEF"/>
    <property type="match status" value="1"/>
</dbReference>
<protein>
    <recommendedName>
        <fullName evidence="1">diguanylate cyclase</fullName>
        <ecNumber evidence="1">2.7.7.65</ecNumber>
    </recommendedName>
</protein>
<evidence type="ECO:0000313" key="6">
    <source>
        <dbReference type="EMBL" id="VVD69511.1"/>
    </source>
</evidence>
<dbReference type="GO" id="GO:0005886">
    <property type="term" value="C:plasma membrane"/>
    <property type="evidence" value="ECO:0007669"/>
    <property type="project" value="TreeGrafter"/>
</dbReference>
<dbReference type="InterPro" id="IPR043128">
    <property type="entry name" value="Rev_trsase/Diguanyl_cyclase"/>
</dbReference>
<dbReference type="InterPro" id="IPR054327">
    <property type="entry name" value="His-kinase-like_sensor"/>
</dbReference>
<evidence type="ECO:0000259" key="5">
    <source>
        <dbReference type="PROSITE" id="PS50887"/>
    </source>
</evidence>
<accession>A0A5E4S2V9</accession>
<feature type="region of interest" description="Disordered" evidence="3">
    <location>
        <begin position="491"/>
        <end position="522"/>
    </location>
</feature>
<dbReference type="GO" id="GO:1902201">
    <property type="term" value="P:negative regulation of bacterial-type flagellum-dependent cell motility"/>
    <property type="evidence" value="ECO:0007669"/>
    <property type="project" value="TreeGrafter"/>
</dbReference>
<dbReference type="GO" id="GO:0052621">
    <property type="term" value="F:diguanylate cyclase activity"/>
    <property type="evidence" value="ECO:0007669"/>
    <property type="project" value="UniProtKB-EC"/>
</dbReference>
<dbReference type="CDD" id="cd01949">
    <property type="entry name" value="GGDEF"/>
    <property type="match status" value="1"/>
</dbReference>
<evidence type="ECO:0000256" key="3">
    <source>
        <dbReference type="SAM" id="MobiDB-lite"/>
    </source>
</evidence>
<proteinExistence type="predicted"/>
<feature type="domain" description="GGDEF" evidence="5">
    <location>
        <begin position="357"/>
        <end position="495"/>
    </location>
</feature>
<organism evidence="6 7">
    <name type="scientific">Pandoraea terrae</name>
    <dbReference type="NCBI Taxonomy" id="1537710"/>
    <lineage>
        <taxon>Bacteria</taxon>
        <taxon>Pseudomonadati</taxon>
        <taxon>Pseudomonadota</taxon>
        <taxon>Betaproteobacteria</taxon>
        <taxon>Burkholderiales</taxon>
        <taxon>Burkholderiaceae</taxon>
        <taxon>Pandoraea</taxon>
    </lineage>
</organism>
<dbReference type="Pfam" id="PF22588">
    <property type="entry name" value="dCache_1_like"/>
    <property type="match status" value="1"/>
</dbReference>
<dbReference type="Gene3D" id="3.30.70.270">
    <property type="match status" value="1"/>
</dbReference>
<dbReference type="PANTHER" id="PTHR45138">
    <property type="entry name" value="REGULATORY COMPONENTS OF SENSORY TRANSDUCTION SYSTEM"/>
    <property type="match status" value="1"/>
</dbReference>
<feature type="transmembrane region" description="Helical" evidence="4">
    <location>
        <begin position="12"/>
        <end position="35"/>
    </location>
</feature>
<evidence type="ECO:0000313" key="7">
    <source>
        <dbReference type="Proteomes" id="UP000414233"/>
    </source>
</evidence>
<dbReference type="PROSITE" id="PS50887">
    <property type="entry name" value="GGDEF"/>
    <property type="match status" value="1"/>
</dbReference>
<evidence type="ECO:0000256" key="1">
    <source>
        <dbReference type="ARBA" id="ARBA00012528"/>
    </source>
</evidence>
<dbReference type="InterPro" id="IPR000160">
    <property type="entry name" value="GGDEF_dom"/>
</dbReference>
<reference evidence="6 7" key="1">
    <citation type="submission" date="2019-08" db="EMBL/GenBank/DDBJ databases">
        <authorList>
            <person name="Peeters C."/>
        </authorList>
    </citation>
    <scope>NUCLEOTIDE SEQUENCE [LARGE SCALE GENOMIC DNA]</scope>
    <source>
        <strain evidence="6 7">LMG 30175</strain>
    </source>
</reference>
<dbReference type="InterPro" id="IPR029787">
    <property type="entry name" value="Nucleotide_cyclase"/>
</dbReference>
<feature type="transmembrane region" description="Helical" evidence="4">
    <location>
        <begin position="288"/>
        <end position="310"/>
    </location>
</feature>
<name>A0A5E4S2V9_9BURK</name>
<keyword evidence="4" id="KW-0472">Membrane</keyword>
<comment type="catalytic activity">
    <reaction evidence="2">
        <text>2 GTP = 3',3'-c-di-GMP + 2 diphosphate</text>
        <dbReference type="Rhea" id="RHEA:24898"/>
        <dbReference type="ChEBI" id="CHEBI:33019"/>
        <dbReference type="ChEBI" id="CHEBI:37565"/>
        <dbReference type="ChEBI" id="CHEBI:58805"/>
        <dbReference type="EC" id="2.7.7.65"/>
    </reaction>
</comment>
<dbReference type="GO" id="GO:0043709">
    <property type="term" value="P:cell adhesion involved in single-species biofilm formation"/>
    <property type="evidence" value="ECO:0007669"/>
    <property type="project" value="TreeGrafter"/>
</dbReference>
<evidence type="ECO:0000256" key="2">
    <source>
        <dbReference type="ARBA" id="ARBA00034247"/>
    </source>
</evidence>
<dbReference type="CDD" id="cd12915">
    <property type="entry name" value="PDC2_DGC_like"/>
    <property type="match status" value="1"/>
</dbReference>
<evidence type="ECO:0000256" key="4">
    <source>
        <dbReference type="SAM" id="Phobius"/>
    </source>
</evidence>
<dbReference type="Gene3D" id="3.30.450.20">
    <property type="entry name" value="PAS domain"/>
    <property type="match status" value="2"/>
</dbReference>
<dbReference type="Pfam" id="PF00990">
    <property type="entry name" value="GGDEF"/>
    <property type="match status" value="1"/>
</dbReference>
<dbReference type="InterPro" id="IPR050469">
    <property type="entry name" value="Diguanylate_Cyclase"/>
</dbReference>
<keyword evidence="4 6" id="KW-0812">Transmembrane</keyword>